<evidence type="ECO:0000256" key="1">
    <source>
        <dbReference type="ARBA" id="ARBA00010169"/>
    </source>
</evidence>
<accession>A0A1W6YSV7</accession>
<organism evidence="2 3">
    <name type="scientific">Bordetella genomosp. 8</name>
    <dbReference type="NCBI Taxonomy" id="1416806"/>
    <lineage>
        <taxon>Bacteria</taxon>
        <taxon>Pseudomonadati</taxon>
        <taxon>Pseudomonadota</taxon>
        <taxon>Betaproteobacteria</taxon>
        <taxon>Burkholderiales</taxon>
        <taxon>Alcaligenaceae</taxon>
        <taxon>Bordetella</taxon>
    </lineage>
</organism>
<keyword evidence="3" id="KW-1185">Reference proteome</keyword>
<dbReference type="Pfam" id="PF03091">
    <property type="entry name" value="CutA1"/>
    <property type="match status" value="1"/>
</dbReference>
<dbReference type="GO" id="GO:0005507">
    <property type="term" value="F:copper ion binding"/>
    <property type="evidence" value="ECO:0007669"/>
    <property type="project" value="TreeGrafter"/>
</dbReference>
<evidence type="ECO:0000313" key="3">
    <source>
        <dbReference type="Proteomes" id="UP000194151"/>
    </source>
</evidence>
<dbReference type="PANTHER" id="PTHR23419:SF8">
    <property type="entry name" value="FI09726P"/>
    <property type="match status" value="1"/>
</dbReference>
<dbReference type="Proteomes" id="UP000194151">
    <property type="component" value="Chromosome"/>
</dbReference>
<dbReference type="SUPFAM" id="SSF54913">
    <property type="entry name" value="GlnB-like"/>
    <property type="match status" value="1"/>
</dbReference>
<evidence type="ECO:0000313" key="2">
    <source>
        <dbReference type="EMBL" id="ARP84186.1"/>
    </source>
</evidence>
<protein>
    <submittedName>
        <fullName evidence="2">Divalent-cation tolerance protein CutA</fullName>
    </submittedName>
</protein>
<gene>
    <name evidence="2" type="ORF">CAL12_27480</name>
</gene>
<dbReference type="InterPro" id="IPR015867">
    <property type="entry name" value="N-reg_PII/ATP_PRibTrfase_C"/>
</dbReference>
<dbReference type="STRING" id="1416806.CAL12_27480"/>
<comment type="similarity">
    <text evidence="1">Belongs to the CutA family.</text>
</comment>
<sequence length="115" mass="12368">MNDQDLVLVISNAPDLLLAKRIAHVVVEEGLAACVNLGAPMLSIYTWQGVVEGAEEVPMTFKTTAGRLDALMQAIARMHPYEVPEIVAIPVVASAAPYRDWVRAQTTPREDAAAG</sequence>
<dbReference type="RefSeq" id="WP_086067509.1">
    <property type="nucleotide sequence ID" value="NZ_CP021108.1"/>
</dbReference>
<dbReference type="KEGG" id="bgv:CAL12_27480"/>
<dbReference type="InterPro" id="IPR004323">
    <property type="entry name" value="Ion_tolerance_CutA"/>
</dbReference>
<dbReference type="EMBL" id="CP021108">
    <property type="protein sequence ID" value="ARP84186.1"/>
    <property type="molecule type" value="Genomic_DNA"/>
</dbReference>
<proteinExistence type="inferred from homology"/>
<dbReference type="Gene3D" id="3.30.70.120">
    <property type="match status" value="1"/>
</dbReference>
<dbReference type="GO" id="GO:0010038">
    <property type="term" value="P:response to metal ion"/>
    <property type="evidence" value="ECO:0007669"/>
    <property type="project" value="InterPro"/>
</dbReference>
<dbReference type="OrthoDB" id="37622at2"/>
<dbReference type="InterPro" id="IPR011322">
    <property type="entry name" value="N-reg_PII-like_a/b"/>
</dbReference>
<dbReference type="PANTHER" id="PTHR23419">
    <property type="entry name" value="DIVALENT CATION TOLERANCE CUTA-RELATED"/>
    <property type="match status" value="1"/>
</dbReference>
<reference evidence="2 3" key="1">
    <citation type="submission" date="2017-05" db="EMBL/GenBank/DDBJ databases">
        <title>Complete and WGS of Bordetella genogroups.</title>
        <authorList>
            <person name="Spilker T."/>
            <person name="LiPuma J."/>
        </authorList>
    </citation>
    <scope>NUCLEOTIDE SEQUENCE [LARGE SCALE GENOMIC DNA]</scope>
    <source>
        <strain evidence="2 3">AU19157</strain>
    </source>
</reference>
<name>A0A1W6YSV7_9BORD</name>
<dbReference type="AlphaFoldDB" id="A0A1W6YSV7"/>